<evidence type="ECO:0000259" key="7">
    <source>
        <dbReference type="PROSITE" id="PS50893"/>
    </source>
</evidence>
<dbReference type="GO" id="GO:0005524">
    <property type="term" value="F:ATP binding"/>
    <property type="evidence" value="ECO:0007669"/>
    <property type="project" value="UniProtKB-KW"/>
</dbReference>
<keyword evidence="3" id="KW-0536">Nodulation</keyword>
<protein>
    <recommendedName>
        <fullName evidence="7">ABC transporter domain-containing protein</fullName>
    </recommendedName>
</protein>
<dbReference type="SMART" id="SM00382">
    <property type="entry name" value="AAA"/>
    <property type="match status" value="1"/>
</dbReference>
<dbReference type="Proteomes" id="UP000177583">
    <property type="component" value="Unassembled WGS sequence"/>
</dbReference>
<sequence>MARKPQNRVACREPSVGRRSPVLADPTLAPLSPKGPMLEVSNLTYRYPKAQQPALENASLSLAPGQIGVVVGAKGSGKSTLVRLVAGLLSGFQGQIRFQAGALNPTDLDFYRYLGVVLEDSGLFGRLSLLENLQYFQGFYPTPGLNLLALLGRLGLAKEANSPAHQLSPGMTRLAAVARALVHDPLLLLLDDPGLHLDQEQTGLLFELLSQERSQGKTILLTSHKLEEAKALADRVGFLDAGRQKAWESPESLMNRLGQRQLEVKVLDQDQVVARQFPLEGLGQNEAFLALLDHPRLVSVHSAEADLAQVFQKTTGKELP</sequence>
<evidence type="ECO:0000256" key="1">
    <source>
        <dbReference type="ARBA" id="ARBA00005417"/>
    </source>
</evidence>
<keyword evidence="2" id="KW-0813">Transport</keyword>
<evidence type="ECO:0000256" key="5">
    <source>
        <dbReference type="ARBA" id="ARBA00022840"/>
    </source>
</evidence>
<organism evidence="8 9">
    <name type="scientific">Candidatus Lambdaproteobacteria bacterium RIFOXYD2_FULL_56_26</name>
    <dbReference type="NCBI Taxonomy" id="1817773"/>
    <lineage>
        <taxon>Bacteria</taxon>
        <taxon>Pseudomonadati</taxon>
        <taxon>Pseudomonadota</taxon>
        <taxon>Candidatus Lambdaproteobacteria</taxon>
    </lineage>
</organism>
<dbReference type="InterPro" id="IPR027417">
    <property type="entry name" value="P-loop_NTPase"/>
</dbReference>
<dbReference type="InterPro" id="IPR003439">
    <property type="entry name" value="ABC_transporter-like_ATP-bd"/>
</dbReference>
<dbReference type="PROSITE" id="PS50893">
    <property type="entry name" value="ABC_TRANSPORTER_2"/>
    <property type="match status" value="1"/>
</dbReference>
<keyword evidence="5" id="KW-0067">ATP-binding</keyword>
<gene>
    <name evidence="8" type="ORF">A2557_11945</name>
</gene>
<dbReference type="PANTHER" id="PTHR42711">
    <property type="entry name" value="ABC TRANSPORTER ATP-BINDING PROTEIN"/>
    <property type="match status" value="1"/>
</dbReference>
<proteinExistence type="inferred from homology"/>
<comment type="similarity">
    <text evidence="1">Belongs to the ABC transporter superfamily.</text>
</comment>
<dbReference type="EMBL" id="MFNF01000011">
    <property type="protein sequence ID" value="OGH03844.1"/>
    <property type="molecule type" value="Genomic_DNA"/>
</dbReference>
<evidence type="ECO:0000256" key="4">
    <source>
        <dbReference type="ARBA" id="ARBA00022741"/>
    </source>
</evidence>
<feature type="domain" description="ABC transporter" evidence="7">
    <location>
        <begin position="38"/>
        <end position="266"/>
    </location>
</feature>
<evidence type="ECO:0000313" key="8">
    <source>
        <dbReference type="EMBL" id="OGH03844.1"/>
    </source>
</evidence>
<comment type="caution">
    <text evidence="8">The sequence shown here is derived from an EMBL/GenBank/DDBJ whole genome shotgun (WGS) entry which is preliminary data.</text>
</comment>
<dbReference type="PANTHER" id="PTHR42711:SF5">
    <property type="entry name" value="ABC TRANSPORTER ATP-BINDING PROTEIN NATA"/>
    <property type="match status" value="1"/>
</dbReference>
<evidence type="ECO:0000256" key="3">
    <source>
        <dbReference type="ARBA" id="ARBA00022458"/>
    </source>
</evidence>
<dbReference type="GO" id="GO:0016887">
    <property type="term" value="F:ATP hydrolysis activity"/>
    <property type="evidence" value="ECO:0007669"/>
    <property type="project" value="InterPro"/>
</dbReference>
<dbReference type="InterPro" id="IPR003593">
    <property type="entry name" value="AAA+_ATPase"/>
</dbReference>
<name>A0A1F6H0L9_9PROT</name>
<evidence type="ECO:0000313" key="9">
    <source>
        <dbReference type="Proteomes" id="UP000177583"/>
    </source>
</evidence>
<feature type="region of interest" description="Disordered" evidence="6">
    <location>
        <begin position="1"/>
        <end position="28"/>
    </location>
</feature>
<dbReference type="InterPro" id="IPR050763">
    <property type="entry name" value="ABC_transporter_ATP-binding"/>
</dbReference>
<dbReference type="AlphaFoldDB" id="A0A1F6H0L9"/>
<dbReference type="SUPFAM" id="SSF52540">
    <property type="entry name" value="P-loop containing nucleoside triphosphate hydrolases"/>
    <property type="match status" value="1"/>
</dbReference>
<dbReference type="Pfam" id="PF00005">
    <property type="entry name" value="ABC_tran"/>
    <property type="match status" value="1"/>
</dbReference>
<evidence type="ECO:0000256" key="2">
    <source>
        <dbReference type="ARBA" id="ARBA00022448"/>
    </source>
</evidence>
<reference evidence="8 9" key="1">
    <citation type="journal article" date="2016" name="Nat. Commun.">
        <title>Thousands of microbial genomes shed light on interconnected biogeochemical processes in an aquifer system.</title>
        <authorList>
            <person name="Anantharaman K."/>
            <person name="Brown C.T."/>
            <person name="Hug L.A."/>
            <person name="Sharon I."/>
            <person name="Castelle C.J."/>
            <person name="Probst A.J."/>
            <person name="Thomas B.C."/>
            <person name="Singh A."/>
            <person name="Wilkins M.J."/>
            <person name="Karaoz U."/>
            <person name="Brodie E.L."/>
            <person name="Williams K.H."/>
            <person name="Hubbard S.S."/>
            <person name="Banfield J.F."/>
        </authorList>
    </citation>
    <scope>NUCLEOTIDE SEQUENCE [LARGE SCALE GENOMIC DNA]</scope>
</reference>
<accession>A0A1F6H0L9</accession>
<evidence type="ECO:0000256" key="6">
    <source>
        <dbReference type="SAM" id="MobiDB-lite"/>
    </source>
</evidence>
<dbReference type="Gene3D" id="3.40.50.300">
    <property type="entry name" value="P-loop containing nucleotide triphosphate hydrolases"/>
    <property type="match status" value="1"/>
</dbReference>
<keyword evidence="4" id="KW-0547">Nucleotide-binding</keyword>